<proteinExistence type="inferred from homology"/>
<accession>A0A067MSP9</accession>
<dbReference type="AlphaFoldDB" id="A0A067MSP9"/>
<keyword evidence="3" id="KW-1185">Reference proteome</keyword>
<dbReference type="PANTHER" id="PTHR33797">
    <property type="entry name" value="ORGANIC HYDROPEROXIDE RESISTANCE PROTEIN-LIKE"/>
    <property type="match status" value="1"/>
</dbReference>
<evidence type="ECO:0008006" key="4">
    <source>
        <dbReference type="Google" id="ProtNLM"/>
    </source>
</evidence>
<name>A0A067MSP9_BOTB1</name>
<dbReference type="InterPro" id="IPR019953">
    <property type="entry name" value="OHR"/>
</dbReference>
<dbReference type="SUPFAM" id="SSF82784">
    <property type="entry name" value="OsmC-like"/>
    <property type="match status" value="1"/>
</dbReference>
<dbReference type="PANTHER" id="PTHR33797:SF2">
    <property type="entry name" value="ORGANIC HYDROPEROXIDE RESISTANCE PROTEIN-LIKE"/>
    <property type="match status" value="1"/>
</dbReference>
<gene>
    <name evidence="2" type="ORF">BOTBODRAFT_184642</name>
</gene>
<dbReference type="Gene3D" id="3.30.300.20">
    <property type="match status" value="1"/>
</dbReference>
<evidence type="ECO:0000313" key="3">
    <source>
        <dbReference type="Proteomes" id="UP000027195"/>
    </source>
</evidence>
<dbReference type="Proteomes" id="UP000027195">
    <property type="component" value="Unassembled WGS sequence"/>
</dbReference>
<dbReference type="Gene3D" id="2.20.25.10">
    <property type="match status" value="1"/>
</dbReference>
<evidence type="ECO:0000256" key="1">
    <source>
        <dbReference type="ARBA" id="ARBA00007378"/>
    </source>
</evidence>
<dbReference type="HOGENOM" id="CLU_106355_0_0_1"/>
<dbReference type="EMBL" id="KL198020">
    <property type="protein sequence ID" value="KDQ18763.1"/>
    <property type="molecule type" value="Genomic_DNA"/>
</dbReference>
<dbReference type="OrthoDB" id="60422at2759"/>
<dbReference type="InterPro" id="IPR036102">
    <property type="entry name" value="OsmC/Ohrsf"/>
</dbReference>
<dbReference type="InterPro" id="IPR015946">
    <property type="entry name" value="KH_dom-like_a/b"/>
</dbReference>
<dbReference type="InParanoid" id="A0A067MSP9"/>
<dbReference type="InterPro" id="IPR003718">
    <property type="entry name" value="OsmC/Ohr_fam"/>
</dbReference>
<reference evidence="3" key="1">
    <citation type="journal article" date="2014" name="Proc. Natl. Acad. Sci. U.S.A.">
        <title>Extensive sampling of basidiomycete genomes demonstrates inadequacy of the white-rot/brown-rot paradigm for wood decay fungi.</title>
        <authorList>
            <person name="Riley R."/>
            <person name="Salamov A.A."/>
            <person name="Brown D.W."/>
            <person name="Nagy L.G."/>
            <person name="Floudas D."/>
            <person name="Held B.W."/>
            <person name="Levasseur A."/>
            <person name="Lombard V."/>
            <person name="Morin E."/>
            <person name="Otillar R."/>
            <person name="Lindquist E.A."/>
            <person name="Sun H."/>
            <person name="LaButti K.M."/>
            <person name="Schmutz J."/>
            <person name="Jabbour D."/>
            <person name="Luo H."/>
            <person name="Baker S.E."/>
            <person name="Pisabarro A.G."/>
            <person name="Walton J.D."/>
            <person name="Blanchette R.A."/>
            <person name="Henrissat B."/>
            <person name="Martin F."/>
            <person name="Cullen D."/>
            <person name="Hibbett D.S."/>
            <person name="Grigoriev I.V."/>
        </authorList>
    </citation>
    <scope>NUCLEOTIDE SEQUENCE [LARGE SCALE GENOMIC DNA]</scope>
    <source>
        <strain evidence="3">FD-172 SS1</strain>
    </source>
</reference>
<dbReference type="GO" id="GO:0006979">
    <property type="term" value="P:response to oxidative stress"/>
    <property type="evidence" value="ECO:0007669"/>
    <property type="project" value="InterPro"/>
</dbReference>
<organism evidence="2 3">
    <name type="scientific">Botryobasidium botryosum (strain FD-172 SS1)</name>
    <dbReference type="NCBI Taxonomy" id="930990"/>
    <lineage>
        <taxon>Eukaryota</taxon>
        <taxon>Fungi</taxon>
        <taxon>Dikarya</taxon>
        <taxon>Basidiomycota</taxon>
        <taxon>Agaricomycotina</taxon>
        <taxon>Agaricomycetes</taxon>
        <taxon>Cantharellales</taxon>
        <taxon>Botryobasidiaceae</taxon>
        <taxon>Botryobasidium</taxon>
    </lineage>
</organism>
<dbReference type="NCBIfam" id="TIGR03561">
    <property type="entry name" value="organ_hyd_perox"/>
    <property type="match status" value="1"/>
</dbReference>
<comment type="similarity">
    <text evidence="1">Belongs to the OsmC/Ohr family.</text>
</comment>
<protein>
    <recommendedName>
        <fullName evidence="4">OsmC-like protein</fullName>
    </recommendedName>
</protein>
<dbReference type="Pfam" id="PF02566">
    <property type="entry name" value="OsmC"/>
    <property type="match status" value="1"/>
</dbReference>
<evidence type="ECO:0000313" key="2">
    <source>
        <dbReference type="EMBL" id="KDQ18763.1"/>
    </source>
</evidence>
<sequence>MEGQSVCVVLTAPERWTTAYILHIYPTSTITVIVPRAKMSFALRAARPAFSRAGFALQRRTILTLKDHKYTAHATAQGSGRNGSVSSPDGPGLSVTLALPKALGGTGEGHNPEQLFAMGYASCFLGALQLVASKSSSSSASAAKDAKVHAQVHIGEPNGKPGFGLSVEITVEGISDEALVKAAHETCPYSRALSLGADVKVSLK</sequence>